<keyword evidence="5" id="KW-1133">Transmembrane helix</keyword>
<feature type="domain" description="Peptidase S1" evidence="7">
    <location>
        <begin position="58"/>
        <end position="281"/>
    </location>
</feature>
<feature type="chain" id="PRO_5043576057" description="Peptidase S1 domain-containing protein" evidence="6">
    <location>
        <begin position="19"/>
        <end position="311"/>
    </location>
</feature>
<keyword evidence="3" id="KW-0720">Serine protease</keyword>
<evidence type="ECO:0000313" key="9">
    <source>
        <dbReference type="Proteomes" id="UP001431783"/>
    </source>
</evidence>
<sequence length="311" mass="34521">MKVSTICIVLAYVSTVCSFATIGKSITSSSNNETTSLSTHHSAQNYLEDMKNEPQWRIVGGDDCHHTFMVDVVLAQTGAHVCSGTLISPHFVLSAATCYLNFTDPPPLHAVLGRSNYRESHSIIGIKWVQPAPKFLSEYRTVLPHQGEVSFIKLPSISYPDDLSDYCPSNLFTAAGWGNTNPNSINTADLSPKLKCANIPYLTNEKCSEKIERFNPDFYMCISDPRAKVGICHGDIGGPVFCDGIQYGIITDVKYCTDPLNPTFVVRVDRQMAEFISRFLKYFRSCSSSVFGKLLYFTMSLMTIVLTVFLN</sequence>
<evidence type="ECO:0000256" key="2">
    <source>
        <dbReference type="ARBA" id="ARBA00022801"/>
    </source>
</evidence>
<organism evidence="8 9">
    <name type="scientific">Henosepilachna vigintioctopunctata</name>
    <dbReference type="NCBI Taxonomy" id="420089"/>
    <lineage>
        <taxon>Eukaryota</taxon>
        <taxon>Metazoa</taxon>
        <taxon>Ecdysozoa</taxon>
        <taxon>Arthropoda</taxon>
        <taxon>Hexapoda</taxon>
        <taxon>Insecta</taxon>
        <taxon>Pterygota</taxon>
        <taxon>Neoptera</taxon>
        <taxon>Endopterygota</taxon>
        <taxon>Coleoptera</taxon>
        <taxon>Polyphaga</taxon>
        <taxon>Cucujiformia</taxon>
        <taxon>Coccinelloidea</taxon>
        <taxon>Coccinellidae</taxon>
        <taxon>Epilachninae</taxon>
        <taxon>Epilachnini</taxon>
        <taxon>Henosepilachna</taxon>
    </lineage>
</organism>
<keyword evidence="4" id="KW-1015">Disulfide bond</keyword>
<keyword evidence="6" id="KW-0732">Signal</keyword>
<evidence type="ECO:0000256" key="5">
    <source>
        <dbReference type="SAM" id="Phobius"/>
    </source>
</evidence>
<keyword evidence="2" id="KW-0378">Hydrolase</keyword>
<keyword evidence="1" id="KW-0645">Protease</keyword>
<dbReference type="InterPro" id="IPR001254">
    <property type="entry name" value="Trypsin_dom"/>
</dbReference>
<dbReference type="GO" id="GO:0004252">
    <property type="term" value="F:serine-type endopeptidase activity"/>
    <property type="evidence" value="ECO:0007669"/>
    <property type="project" value="InterPro"/>
</dbReference>
<evidence type="ECO:0000256" key="3">
    <source>
        <dbReference type="ARBA" id="ARBA00022825"/>
    </source>
</evidence>
<evidence type="ECO:0000313" key="8">
    <source>
        <dbReference type="EMBL" id="KAK9869365.1"/>
    </source>
</evidence>
<dbReference type="Gene3D" id="2.40.10.10">
    <property type="entry name" value="Trypsin-like serine proteases"/>
    <property type="match status" value="1"/>
</dbReference>
<dbReference type="InterPro" id="IPR050430">
    <property type="entry name" value="Peptidase_S1"/>
</dbReference>
<feature type="transmembrane region" description="Helical" evidence="5">
    <location>
        <begin position="290"/>
        <end position="310"/>
    </location>
</feature>
<keyword evidence="9" id="KW-1185">Reference proteome</keyword>
<evidence type="ECO:0000259" key="7">
    <source>
        <dbReference type="PROSITE" id="PS50240"/>
    </source>
</evidence>
<comment type="caution">
    <text evidence="8">The sequence shown here is derived from an EMBL/GenBank/DDBJ whole genome shotgun (WGS) entry which is preliminary data.</text>
</comment>
<dbReference type="InterPro" id="IPR009003">
    <property type="entry name" value="Peptidase_S1_PA"/>
</dbReference>
<name>A0AAW1TII0_9CUCU</name>
<evidence type="ECO:0000256" key="1">
    <source>
        <dbReference type="ARBA" id="ARBA00022670"/>
    </source>
</evidence>
<feature type="signal peptide" evidence="6">
    <location>
        <begin position="1"/>
        <end position="18"/>
    </location>
</feature>
<dbReference type="PANTHER" id="PTHR24276">
    <property type="entry name" value="POLYSERASE-RELATED"/>
    <property type="match status" value="1"/>
</dbReference>
<keyword evidence="5" id="KW-0472">Membrane</keyword>
<dbReference type="EMBL" id="JARQZJ010000001">
    <property type="protein sequence ID" value="KAK9869365.1"/>
    <property type="molecule type" value="Genomic_DNA"/>
</dbReference>
<gene>
    <name evidence="8" type="ORF">WA026_003122</name>
</gene>
<dbReference type="Pfam" id="PF00089">
    <property type="entry name" value="Trypsin"/>
    <property type="match status" value="1"/>
</dbReference>
<dbReference type="SUPFAM" id="SSF50494">
    <property type="entry name" value="Trypsin-like serine proteases"/>
    <property type="match status" value="1"/>
</dbReference>
<dbReference type="PROSITE" id="PS50240">
    <property type="entry name" value="TRYPSIN_DOM"/>
    <property type="match status" value="1"/>
</dbReference>
<evidence type="ECO:0000256" key="6">
    <source>
        <dbReference type="SAM" id="SignalP"/>
    </source>
</evidence>
<evidence type="ECO:0000256" key="4">
    <source>
        <dbReference type="ARBA" id="ARBA00023157"/>
    </source>
</evidence>
<dbReference type="InterPro" id="IPR043504">
    <property type="entry name" value="Peptidase_S1_PA_chymotrypsin"/>
</dbReference>
<accession>A0AAW1TII0</accession>
<dbReference type="SMART" id="SM00020">
    <property type="entry name" value="Tryp_SPc"/>
    <property type="match status" value="1"/>
</dbReference>
<reference evidence="8 9" key="1">
    <citation type="submission" date="2023-03" db="EMBL/GenBank/DDBJ databases">
        <title>Genome insight into feeding habits of ladybird beetles.</title>
        <authorList>
            <person name="Li H.-S."/>
            <person name="Huang Y.-H."/>
            <person name="Pang H."/>
        </authorList>
    </citation>
    <scope>NUCLEOTIDE SEQUENCE [LARGE SCALE GENOMIC DNA]</scope>
    <source>
        <strain evidence="8">SYSU_2023b</strain>
        <tissue evidence="8">Whole body</tissue>
    </source>
</reference>
<dbReference type="GO" id="GO:0006508">
    <property type="term" value="P:proteolysis"/>
    <property type="evidence" value="ECO:0007669"/>
    <property type="project" value="UniProtKB-KW"/>
</dbReference>
<protein>
    <recommendedName>
        <fullName evidence="7">Peptidase S1 domain-containing protein</fullName>
    </recommendedName>
</protein>
<keyword evidence="5" id="KW-0812">Transmembrane</keyword>
<dbReference type="Proteomes" id="UP001431783">
    <property type="component" value="Unassembled WGS sequence"/>
</dbReference>
<dbReference type="AlphaFoldDB" id="A0AAW1TII0"/>
<dbReference type="PANTHER" id="PTHR24276:SF98">
    <property type="entry name" value="FI18310P1-RELATED"/>
    <property type="match status" value="1"/>
</dbReference>
<proteinExistence type="predicted"/>